<protein>
    <submittedName>
        <fullName evidence="7">LamG-like jellyroll fold domain-containing protein</fullName>
    </submittedName>
</protein>
<sequence>MGKICAFLWLFCQDPVKHRLAAAASCPSTVGVLVVRIRLARRVRPPRRTRRARRGVALLLLTALALMWTTQQAMADGVELHAVDVSLPSLSSLTAWLKDPHWGRLPSEKSGTAAGKRHRVSAATTEAHQGAGRKPGKGKGELAAYHAHSASVKRGKSAAGKAGFNAKTSKRDAGKSSRTDTVFDNADGSITRQLSPTPVNYQVGKGRWAPIDVDVRAGPDGRWHEKANSVGVDFAAKSDDSALVSLAPDAQHTVSYGLKDAQAVKGTVDGGSRVTYPEVLTDTDLQVAPTATGVKEAVVLHSADAGNSWTFPLQLKGLTPVQNKDGSIVLRDAAGRTVERVPSSYAYDSKVDPRSGDPTTTHDVTTTLVRDGSGYALRITLDDTWLKDTHRVFPVTVDPTVTDGWTTTYAESGSDATGDHSYEQTIKVGSYDSGTHSAASYINHWDTAWDASGTTVTSATLHLFDTWAATCTAEKFDVALVTQAWTPEGVTAYPGPTYGSSIGNLTPTVPTACANTGADRTVGDWLSVPLTTSAIQGWFSGTTADYGLAVYAATNDNVHWKQFGSFNDAGKGPYISVTYTGNTAPQLYEQFPADNAVVGTTTPELTAWAGGANSTSGSANKYQFKVYDANNVLVVDSGLVATGDWTVPAGKLAWGKNYNWEVQAYDATTGLYSPADPYELSVQVPQPVITSGLSQNSSDHGFDASIGNYTTSDTDASISTVGPSLDVERDYNSRDPRWTGAFGSGWSSIFDARATEQYSAAGAVTSVNVTYPDGSQVGYGKNSDGTFAPGTGRWATFTTVSGGGYSLTDKDDTVYAFTTLLTTGNYGLSLVTDANGRSIALTWTGTHVTQMKSNVSGRTLTLTWSTPSGALGAHVATVTTDPVTAGVATTALTWNYGYTGDQLTTVCAPLSQTKCTTYGYTTGSQYQNASLDLDPSAAWPLTEASGTTAKDAVLANEGTKNATYENVTLGAAGPLTGSSSTAASFNGTTSDVALPKNTGNDTDSGALSLWFKTSAGPGVLYSYASQPIGSKKAAGFYTPSVYVGTDGKLNAEFWYSGGINPIVSSASVADGKWHHVVLSAAGNSQTLFLDNTKVGSRTGTVSIKSAVAFGKNQVFNYLGTGFLGGSWPDEDNASTTDDTGYATYFNGSIADAAWYGRPLVAADVNALYQYGTHSASLLTSIKRPSGKSFATMTYDPATTALTQLTDENGGVWKLAAPTVTGSSQTYRGAVLGGGPAGYYRLGEAAGATAALNEVHGGNGTYSGVTLGATGPFSDAKAATFNGSSSYVELPTSVQFGTSDRSLELWFKTASQGVIVGAQSAAISGATTVSGTYAPLLYVGSDNKLHGHYYSGSGSATTAFGSTGTVTDNTWHHVALTASGATQTLYLDGVQQSSYTGTPADQTYNHLYLGAGFAKSWLDSPADVSHFTGSIADAAFYHSALSAADVAAHVEAAKNSSGLLPVETVKVTSPTTSTLTYTYDVTNGNRALTETDGLGNKTSFGYDTAGFEHTVTDPNGAVTTTGHDVRGNIVSSTSCQDQVANKCNTEYYTYYPDDTTAQLTTVDPRNDQLLTERDGRSASATDNTYLTSYTYDSAGNQTTVTGPAVPGFPAGRATTTVYSDGTSTYPSANGGVVPKGLPVKTVSPGGAVNSVSYFTNGDVASTTDAIGLVTSYTYDNVGQVLSQNVVSDTYPDGLTTSYEYDKNGQVTAEHDPKITDRVQGADHSALSSTVYDDDGDVLSQTVSDAQGGDAPRTETQTYDAYDRLLTESDANVAAGTSYGNTTTYTYDTSGNKTKEVATAGNETDYTYDDNGNLLTQSLMYTGDPVSPQTAAKLVESSRAYDPAGRLASVTDAMGNTTSYTYTDDGLTATVKKTSSDGTSSYVLESDAYDAAGNLLTQTTDNGENVTQFTVDASSRTTSTTVDPTGVDRVTSVSYTPDDQVATENDHDATGYDRTTTDTYDDMGNLLSETLYGDASGHPSGWWKLNQTSGRSVTDSSGTGNTVTAGSGVTWSDDAAQFSGDTSGNGDIAATNGPVLDTSSSYTVSAWVKLSDTSTFRTFVAQGGTNRSSFYLQYASSQGVFRLISPSTDSSGTPSAYYNAYASSTPALNTWTQLVGSFDASTGTMNLYVNGTLAGTASNPAPWTGAGPLSIGGAKTASGAVSNAVNGAVSNVQTYQRALSTSEITSLYGKGRSGGTVGSSDQQTTKYTYDKRGLPKSTTDPEQHTTTYEYDQAGNLALTTAPTVQSEPDGTAANAAPVNPVTSSGFNTFGEAVAEKDPTGLVTTTAYDAVGNKVSETLPSYTPAGASTPNAGTTVWTYDSEGNQTGETTPGGRTTSYLYDQLGDLAQITEPDGTKTHATYDTNGEQRTATDGTGAQAQATFDYLGRQVTSTTLERYPSTRTLTTTNSYAVTTGNPYGAHVSSTTTPGGVTSTYAYNRAGDVTKTTDGAGNSTSYAYDFEDNPTKTTLADGSYTTTDYNVNDDPTATRSYDAIGAYLYGTSQQYDGNGNLTAATDANQHTTRWTYDAAGTITQQVEPVDATTSITTSFGYDAAGNRTRFTDGRGNSWRYGYTPWGQQATVTEPTTSQYTSAADTTTTFAYDADGNVTSATAPGGVTTSMTYDSNDQLKTMTGTGAEAASAKHSFSYDADGRVTSADTDEAGTVGAADHQASTHDAFTYDDRGDLLSASGSAGSSSFTYNDDGSALTRTDAAGTQSYGYDTAGRLSTLDDAATGTHLSYTYDQLNDLKTIKYGSTGQTRTFTYNSAHELSNDVMAQGATTLSSFTYGYDNNGNLTSKTTAGVTGASMNTYAYDWSDRLTSWNNGSTTTAYSYDASGNRVRVGADVYTYDARDQLTSDGTNSYSYSARGTMTQESSTANGTAAFKTDAFGGQIVAGPQSYTLDALGRNITDTNTAASSTRTFAYSGADNTIATDGDDAYTYDPGGGLVGIKQTGSSTGALALTDLHDDVVGTFTSGATSLSGSATYDPFGKVTATLSLIGHLGFQSGWTEPGTGDVGTASRWYNPNSGEFLNKDSVSLDPSPDSVAANPFAYVDDNPMVGTDESGHCSWWTGSCEVKAAKHVAKKVKHVVHKVYHAAKHVARKVVHAVKHAAHKVVHKVQDVYRATVRVTRRVYHYTVRHVKRVYHAAVHAVHTAYHKASKVAHRVVHAVKKAAHKVAHTVKKAAKAVAHATRTAYHATVKAVKTTAKFVKNHAAAITSIVVSTAVFAGCEAATWGVGTIGCAALAGAAGSLVEQGFKCAQNGGGDCSAGAFAGSAVEGAVTGALGGALGSLGGKLLAKAAPKAMEVVGGLFGKGASEAGEAGAADATDEAASAAESEGAGSHSQSQSEEAGESEAGSSCKIGKPKPEPHSFTGSTKVLMADGSTKAIDQVRVGDTIANSVPGEAGTEAHKVTAVIVTHTDHDFVDLTIKATGEAAAKQGVKDGTKSLAKKVARKAAFGLAASAAVLGALGASHGHGTAQEPATKTVAAVSSATSGQSVKTAAATSGAQGAHLTTTFHHPFYDETQAAFVEGKDLKAGDVLQTPTGTAEVTGVRLYHANTTTYDLTVGSLHTYYVKAGNTPVLVHNCGEGEEAALVRDANGQLHGSNGRFASDPEALQPGEVNANGKIQGTNEPGHVTSRPGLRTGTVDDAWANAEPGSNEGGFICARQGPKCVGEVFRNPTEDQPAADMGHWPKSWSNREFDPNVTREEVIENGQTGIRVECIPCNRGAGNRMDG</sequence>
<feature type="compositionally biased region" description="Low complexity" evidence="4">
    <location>
        <begin position="3316"/>
        <end position="3354"/>
    </location>
</feature>
<dbReference type="SMART" id="SM00560">
    <property type="entry name" value="LamGL"/>
    <property type="match status" value="2"/>
</dbReference>
<dbReference type="EMBL" id="JBIAHM010000001">
    <property type="protein sequence ID" value="MFE9597627.1"/>
    <property type="molecule type" value="Genomic_DNA"/>
</dbReference>
<dbReference type="Gene3D" id="2.60.120.200">
    <property type="match status" value="3"/>
</dbReference>
<keyword evidence="2" id="KW-0677">Repeat</keyword>
<feature type="transmembrane region" description="Helical" evidence="5">
    <location>
        <begin position="51"/>
        <end position="68"/>
    </location>
</feature>
<dbReference type="SMART" id="SM00306">
    <property type="entry name" value="HintN"/>
    <property type="match status" value="1"/>
</dbReference>
<evidence type="ECO:0000256" key="1">
    <source>
        <dbReference type="ARBA" id="ARBA00022729"/>
    </source>
</evidence>
<organism evidence="7 8">
    <name type="scientific">Streptomyces hokutonensis</name>
    <dbReference type="NCBI Taxonomy" id="1306990"/>
    <lineage>
        <taxon>Bacteria</taxon>
        <taxon>Bacillati</taxon>
        <taxon>Actinomycetota</taxon>
        <taxon>Actinomycetes</taxon>
        <taxon>Kitasatosporales</taxon>
        <taxon>Streptomycetaceae</taxon>
        <taxon>Streptomyces</taxon>
    </lineage>
</organism>
<dbReference type="InterPro" id="IPR031325">
    <property type="entry name" value="RHS_repeat"/>
</dbReference>
<feature type="compositionally biased region" description="Basic and acidic residues" evidence="4">
    <location>
        <begin position="169"/>
        <end position="178"/>
    </location>
</feature>
<evidence type="ECO:0000256" key="2">
    <source>
        <dbReference type="ARBA" id="ARBA00022737"/>
    </source>
</evidence>
<dbReference type="Gene3D" id="2.180.10.10">
    <property type="entry name" value="RHS repeat-associated core"/>
    <property type="match status" value="4"/>
</dbReference>
<dbReference type="InterPro" id="IPR045351">
    <property type="entry name" value="DUF6531"/>
</dbReference>
<feature type="domain" description="Laminin G" evidence="6">
    <location>
        <begin position="981"/>
        <end position="1176"/>
    </location>
</feature>
<dbReference type="Pfam" id="PF20148">
    <property type="entry name" value="DUF6531"/>
    <property type="match status" value="1"/>
</dbReference>
<dbReference type="SMART" id="SM00282">
    <property type="entry name" value="LamG"/>
    <property type="match status" value="2"/>
</dbReference>
<dbReference type="InterPro" id="IPR022385">
    <property type="entry name" value="Rhs_assc_core"/>
</dbReference>
<keyword evidence="5" id="KW-0812">Transmembrane</keyword>
<dbReference type="Pfam" id="PF05593">
    <property type="entry name" value="RHS_repeat"/>
    <property type="match status" value="8"/>
</dbReference>
<dbReference type="NCBIfam" id="TIGR01643">
    <property type="entry name" value="YD_repeat_2x"/>
    <property type="match status" value="6"/>
</dbReference>
<dbReference type="InterPro" id="IPR030934">
    <property type="entry name" value="Intein_C"/>
</dbReference>
<dbReference type="CDD" id="cd00110">
    <property type="entry name" value="LamG"/>
    <property type="match status" value="2"/>
</dbReference>
<dbReference type="PROSITE" id="PS50025">
    <property type="entry name" value="LAM_G_DOMAIN"/>
    <property type="match status" value="2"/>
</dbReference>
<evidence type="ECO:0000259" key="6">
    <source>
        <dbReference type="PROSITE" id="PS50025"/>
    </source>
</evidence>
<dbReference type="SUPFAM" id="SSF51294">
    <property type="entry name" value="Hedgehog/intein (Hint) domain"/>
    <property type="match status" value="1"/>
</dbReference>
<feature type="region of interest" description="Disordered" evidence="4">
    <location>
        <begin position="104"/>
        <end position="198"/>
    </location>
</feature>
<feature type="region of interest" description="Disordered" evidence="4">
    <location>
        <begin position="3618"/>
        <end position="3642"/>
    </location>
</feature>
<dbReference type="InterPro" id="IPR006530">
    <property type="entry name" value="YD"/>
</dbReference>
<dbReference type="SUPFAM" id="SSF49899">
    <property type="entry name" value="Concanavalin A-like lectins/glucanases"/>
    <property type="match status" value="3"/>
</dbReference>
<reference evidence="7 8" key="1">
    <citation type="submission" date="2024-10" db="EMBL/GenBank/DDBJ databases">
        <title>The Natural Products Discovery Center: Release of the First 8490 Sequenced Strains for Exploring Actinobacteria Biosynthetic Diversity.</title>
        <authorList>
            <person name="Kalkreuter E."/>
            <person name="Kautsar S.A."/>
            <person name="Yang D."/>
            <person name="Bader C.D."/>
            <person name="Teijaro C.N."/>
            <person name="Fluegel L."/>
            <person name="Davis C.M."/>
            <person name="Simpson J.R."/>
            <person name="Lauterbach L."/>
            <person name="Steele A.D."/>
            <person name="Gui C."/>
            <person name="Meng S."/>
            <person name="Li G."/>
            <person name="Viehrig K."/>
            <person name="Ye F."/>
            <person name="Su P."/>
            <person name="Kiefer A.F."/>
            <person name="Nichols A."/>
            <person name="Cepeda A.J."/>
            <person name="Yan W."/>
            <person name="Fan B."/>
            <person name="Jiang Y."/>
            <person name="Adhikari A."/>
            <person name="Zheng C.-J."/>
            <person name="Schuster L."/>
            <person name="Cowan T.M."/>
            <person name="Smanski M.J."/>
            <person name="Chevrette M.G."/>
            <person name="De Carvalho L.P.S."/>
            <person name="Shen B."/>
        </authorList>
    </citation>
    <scope>NUCLEOTIDE SEQUENCE [LARGE SCALE GENOMIC DNA]</scope>
    <source>
        <strain evidence="7 8">NPDC006488</strain>
    </source>
</reference>
<dbReference type="NCBIfam" id="TIGR01443">
    <property type="entry name" value="intein_Cterm"/>
    <property type="match status" value="1"/>
</dbReference>
<dbReference type="Proteomes" id="UP001601303">
    <property type="component" value="Unassembled WGS sequence"/>
</dbReference>
<feature type="compositionally biased region" description="Polar residues" evidence="4">
    <location>
        <begin position="2196"/>
        <end position="2205"/>
    </location>
</feature>
<evidence type="ECO:0000256" key="4">
    <source>
        <dbReference type="SAM" id="MobiDB-lite"/>
    </source>
</evidence>
<dbReference type="InterPro" id="IPR036844">
    <property type="entry name" value="Hint_dom_sf"/>
</dbReference>
<feature type="compositionally biased region" description="Polar residues" evidence="4">
    <location>
        <begin position="188"/>
        <end position="198"/>
    </location>
</feature>
<dbReference type="CDD" id="cd00081">
    <property type="entry name" value="Hint"/>
    <property type="match status" value="1"/>
</dbReference>
<comment type="caution">
    <text evidence="7">The sequence shown here is derived from an EMBL/GenBank/DDBJ whole genome shotgun (WGS) entry which is preliminary data.</text>
</comment>
<evidence type="ECO:0000313" key="7">
    <source>
        <dbReference type="EMBL" id="MFE9597627.1"/>
    </source>
</evidence>
<dbReference type="InterPro" id="IPR003587">
    <property type="entry name" value="Hint_dom_N"/>
</dbReference>
<dbReference type="InterPro" id="IPR056823">
    <property type="entry name" value="TEN-like_YD-shell"/>
</dbReference>
<feature type="region of interest" description="Disordered" evidence="4">
    <location>
        <begin position="3316"/>
        <end position="3372"/>
    </location>
</feature>
<dbReference type="InterPro" id="IPR001791">
    <property type="entry name" value="Laminin_G"/>
</dbReference>
<name>A0ABW6LWF4_9ACTN</name>
<dbReference type="InterPro" id="IPR050708">
    <property type="entry name" value="T6SS_VgrG/RHS"/>
</dbReference>
<evidence type="ECO:0000256" key="3">
    <source>
        <dbReference type="ARBA" id="ARBA00023157"/>
    </source>
</evidence>
<dbReference type="PANTHER" id="PTHR32305:SF17">
    <property type="entry name" value="TRNA NUCLEASE WAPA"/>
    <property type="match status" value="1"/>
</dbReference>
<evidence type="ECO:0000313" key="8">
    <source>
        <dbReference type="Proteomes" id="UP001601303"/>
    </source>
</evidence>
<keyword evidence="5" id="KW-0472">Membrane</keyword>
<dbReference type="Gene3D" id="2.170.16.10">
    <property type="entry name" value="Hedgehog/Intein (Hint) domain"/>
    <property type="match status" value="2"/>
</dbReference>
<accession>A0ABW6LWF4</accession>
<dbReference type="RefSeq" id="WP_388102356.1">
    <property type="nucleotide sequence ID" value="NZ_JBIAHM010000001.1"/>
</dbReference>
<feature type="compositionally biased region" description="Basic and acidic residues" evidence="4">
    <location>
        <begin position="2206"/>
        <end position="2221"/>
    </location>
</feature>
<dbReference type="PROSITE" id="PS50818">
    <property type="entry name" value="INTEIN_C_TER"/>
    <property type="match status" value="1"/>
</dbReference>
<gene>
    <name evidence="7" type="ORF">ACFYNQ_03500</name>
</gene>
<keyword evidence="5" id="KW-1133">Transmembrane helix</keyword>
<keyword evidence="3" id="KW-1015">Disulfide bond</keyword>
<proteinExistence type="predicted"/>
<feature type="domain" description="Laminin G" evidence="6">
    <location>
        <begin position="1276"/>
        <end position="1456"/>
    </location>
</feature>
<dbReference type="PANTHER" id="PTHR32305">
    <property type="match status" value="1"/>
</dbReference>
<dbReference type="InterPro" id="IPR006558">
    <property type="entry name" value="LamG-like"/>
</dbReference>
<feature type="region of interest" description="Disordered" evidence="4">
    <location>
        <begin position="2185"/>
        <end position="2222"/>
    </location>
</feature>
<dbReference type="Pfam" id="PF25023">
    <property type="entry name" value="TEN_YD-shell"/>
    <property type="match status" value="1"/>
</dbReference>
<dbReference type="InterPro" id="IPR013320">
    <property type="entry name" value="ConA-like_dom_sf"/>
</dbReference>
<keyword evidence="8" id="KW-1185">Reference proteome</keyword>
<dbReference type="NCBIfam" id="TIGR03696">
    <property type="entry name" value="Rhs_assc_core"/>
    <property type="match status" value="1"/>
</dbReference>
<feature type="region of interest" description="Disordered" evidence="4">
    <location>
        <begin position="1914"/>
        <end position="1952"/>
    </location>
</feature>
<feature type="transmembrane region" description="Helical" evidence="5">
    <location>
        <begin position="20"/>
        <end position="39"/>
    </location>
</feature>
<dbReference type="Pfam" id="PF13385">
    <property type="entry name" value="Laminin_G_3"/>
    <property type="match status" value="3"/>
</dbReference>
<keyword evidence="1" id="KW-0732">Signal</keyword>
<evidence type="ECO:0000256" key="5">
    <source>
        <dbReference type="SAM" id="Phobius"/>
    </source>
</evidence>